<sequence>MNYYDILQNFLRCNKNIKLKFKEDKKTLDICNYNNTILSLELQNSDMKLNAKVIYESIINLDNLTIYIPKIYVKEN</sequence>
<protein>
    <submittedName>
        <fullName evidence="1">Uncharacterized protein</fullName>
    </submittedName>
</protein>
<dbReference type="KEGG" id="rhom:FRIFI_1630"/>
<reference evidence="1 2" key="1">
    <citation type="submission" date="2014-09" db="EMBL/GenBank/DDBJ databases">
        <authorList>
            <person name="Hornung B.V."/>
        </authorList>
    </citation>
    <scope>NUCLEOTIDE SEQUENCE [LARGE SCALE GENOMIC DNA]</scope>
    <source>
        <strain evidence="1 2">FRIFI</strain>
    </source>
</reference>
<gene>
    <name evidence="1" type="ORF">FRIFI_1630</name>
</gene>
<keyword evidence="2" id="KW-1185">Reference proteome</keyword>
<dbReference type="RefSeq" id="WP_166505568.1">
    <property type="nucleotide sequence ID" value="NZ_JAKNTL010000007.1"/>
</dbReference>
<accession>A0A2P2BS29</accession>
<dbReference type="AlphaFoldDB" id="A0A2P2BS29"/>
<proteinExistence type="predicted"/>
<dbReference type="Proteomes" id="UP000245695">
    <property type="component" value="Chromosome 1"/>
</dbReference>
<organism evidence="1 2">
    <name type="scientific">Romboutsia hominis</name>
    <dbReference type="NCBI Taxonomy" id="1507512"/>
    <lineage>
        <taxon>Bacteria</taxon>
        <taxon>Bacillati</taxon>
        <taxon>Bacillota</taxon>
        <taxon>Clostridia</taxon>
        <taxon>Peptostreptococcales</taxon>
        <taxon>Peptostreptococcaceae</taxon>
        <taxon>Romboutsia</taxon>
    </lineage>
</organism>
<evidence type="ECO:0000313" key="2">
    <source>
        <dbReference type="Proteomes" id="UP000245695"/>
    </source>
</evidence>
<dbReference type="EMBL" id="LN650648">
    <property type="protein sequence ID" value="CEI73163.1"/>
    <property type="molecule type" value="Genomic_DNA"/>
</dbReference>
<name>A0A2P2BS29_9FIRM</name>
<evidence type="ECO:0000313" key="1">
    <source>
        <dbReference type="EMBL" id="CEI73163.1"/>
    </source>
</evidence>